<gene>
    <name evidence="2" type="ORF">ACFOZ7_17645</name>
</gene>
<proteinExistence type="predicted"/>
<reference evidence="2 3" key="1">
    <citation type="journal article" date="2014" name="Int. J. Syst. Evol. Microbiol.">
        <title>Complete genome sequence of Corynebacterium casei LMG S-19264T (=DSM 44701T), isolated from a smear-ripened cheese.</title>
        <authorList>
            <consortium name="US DOE Joint Genome Institute (JGI-PGF)"/>
            <person name="Walter F."/>
            <person name="Albersmeier A."/>
            <person name="Kalinowski J."/>
            <person name="Ruckert C."/>
        </authorList>
    </citation>
    <scope>NUCLEOTIDE SEQUENCE [LARGE SCALE GENOMIC DNA]</scope>
    <source>
        <strain evidence="2 3">IBRC-M 10912</strain>
    </source>
</reference>
<organism evidence="2 3">
    <name type="scientific">Natribaculum luteum</name>
    <dbReference type="NCBI Taxonomy" id="1586232"/>
    <lineage>
        <taxon>Archaea</taxon>
        <taxon>Methanobacteriati</taxon>
        <taxon>Methanobacteriota</taxon>
        <taxon>Stenosarchaea group</taxon>
        <taxon>Halobacteria</taxon>
        <taxon>Halobacteriales</taxon>
        <taxon>Natrialbaceae</taxon>
        <taxon>Natribaculum</taxon>
    </lineage>
</organism>
<sequence length="156" mass="17119">MSTDSETPTKGDENWQNDTDEGNSPSPNTPSDEGTDVAVRIDEQGERITETVTEIIAQRRVDSEVAQQLHDDLGSQLRKLTHEHEEVTVAEVAVALWSELEYIVEVMEEANQDTDEGETGTADEDGDGAESAERSSSALFSDDEKVEEPPTDPAFH</sequence>
<feature type="compositionally biased region" description="Acidic residues" evidence="1">
    <location>
        <begin position="107"/>
        <end position="130"/>
    </location>
</feature>
<feature type="compositionally biased region" description="Polar residues" evidence="1">
    <location>
        <begin position="14"/>
        <end position="32"/>
    </location>
</feature>
<dbReference type="GeneID" id="71856067"/>
<comment type="caution">
    <text evidence="2">The sequence shown here is derived from an EMBL/GenBank/DDBJ whole genome shotgun (WGS) entry which is preliminary data.</text>
</comment>
<evidence type="ECO:0000256" key="1">
    <source>
        <dbReference type="SAM" id="MobiDB-lite"/>
    </source>
</evidence>
<dbReference type="RefSeq" id="WP_246976416.1">
    <property type="nucleotide sequence ID" value="NZ_CP095398.1"/>
</dbReference>
<dbReference type="EMBL" id="JBHSDJ010000127">
    <property type="protein sequence ID" value="MFC4248728.1"/>
    <property type="molecule type" value="Genomic_DNA"/>
</dbReference>
<evidence type="ECO:0000313" key="2">
    <source>
        <dbReference type="EMBL" id="MFC4248728.1"/>
    </source>
</evidence>
<protein>
    <submittedName>
        <fullName evidence="2">Uncharacterized protein</fullName>
    </submittedName>
</protein>
<feature type="region of interest" description="Disordered" evidence="1">
    <location>
        <begin position="1"/>
        <end position="36"/>
    </location>
</feature>
<feature type="region of interest" description="Disordered" evidence="1">
    <location>
        <begin position="107"/>
        <end position="156"/>
    </location>
</feature>
<accession>A0ABD5P3H3</accession>
<name>A0ABD5P3H3_9EURY</name>
<dbReference type="AlphaFoldDB" id="A0ABD5P3H3"/>
<evidence type="ECO:0000313" key="3">
    <source>
        <dbReference type="Proteomes" id="UP001595821"/>
    </source>
</evidence>
<dbReference type="Proteomes" id="UP001595821">
    <property type="component" value="Unassembled WGS sequence"/>
</dbReference>